<protein>
    <submittedName>
        <fullName evidence="1">Uncharacterized protein</fullName>
    </submittedName>
</protein>
<sequence length="46" mass="5335">MFPKLFPALGFPAVCRAKAHGNNQRCENNFYHREVAGRSKERKNMI</sequence>
<proteinExistence type="predicted"/>
<reference evidence="1 2" key="2">
    <citation type="submission" date="2007-11" db="EMBL/GenBank/DDBJ databases">
        <authorList>
            <person name="Fulton L."/>
            <person name="Clifton S."/>
            <person name="Fulton B."/>
            <person name="Xu J."/>
            <person name="Minx P."/>
            <person name="Pepin K.H."/>
            <person name="Johnson M."/>
            <person name="Thiruvilangam P."/>
            <person name="Bhonagiri V."/>
            <person name="Nash W.E."/>
            <person name="Mardis E.R."/>
            <person name="Wilson R.K."/>
        </authorList>
    </citation>
    <scope>NUCLEOTIDE SEQUENCE [LARGE SCALE GENOMIC DNA]</scope>
    <source>
        <strain evidence="1 2">ATCC 43183</strain>
    </source>
</reference>
<dbReference type="AlphaFoldDB" id="B0NLV5"/>
<evidence type="ECO:0000313" key="2">
    <source>
        <dbReference type="Proteomes" id="UP000004713"/>
    </source>
</evidence>
<dbReference type="HOGENOM" id="CLU_3180377_0_0_10"/>
<accession>B0NLV5</accession>
<comment type="caution">
    <text evidence="1">The sequence shown here is derived from an EMBL/GenBank/DDBJ whole genome shotgun (WGS) entry which is preliminary data.</text>
</comment>
<name>B0NLV5_BACSE</name>
<dbReference type="Proteomes" id="UP000004713">
    <property type="component" value="Unassembled WGS sequence"/>
</dbReference>
<gene>
    <name evidence="1" type="ORF">BACSTE_00436</name>
</gene>
<reference evidence="1 2" key="1">
    <citation type="submission" date="2007-11" db="EMBL/GenBank/DDBJ databases">
        <title>Draft genome sequence of Bacteroides stercoris(ATCC 43183).</title>
        <authorList>
            <person name="Sudarsanam P."/>
            <person name="Ley R."/>
            <person name="Guruge J."/>
            <person name="Turnbaugh P.J."/>
            <person name="Mahowald M."/>
            <person name="Liep D."/>
            <person name="Gordon J."/>
        </authorList>
    </citation>
    <scope>NUCLEOTIDE SEQUENCE [LARGE SCALE GENOMIC DNA]</scope>
    <source>
        <strain evidence="1 2">ATCC 43183</strain>
    </source>
</reference>
<evidence type="ECO:0000313" key="1">
    <source>
        <dbReference type="EMBL" id="EDS16624.1"/>
    </source>
</evidence>
<dbReference type="EMBL" id="ABFZ02000015">
    <property type="protein sequence ID" value="EDS16624.1"/>
    <property type="molecule type" value="Genomic_DNA"/>
</dbReference>
<organism evidence="1 2">
    <name type="scientific">Bacteroides stercoris ATCC 43183</name>
    <dbReference type="NCBI Taxonomy" id="449673"/>
    <lineage>
        <taxon>Bacteria</taxon>
        <taxon>Pseudomonadati</taxon>
        <taxon>Bacteroidota</taxon>
        <taxon>Bacteroidia</taxon>
        <taxon>Bacteroidales</taxon>
        <taxon>Bacteroidaceae</taxon>
        <taxon>Bacteroides</taxon>
    </lineage>
</organism>